<dbReference type="Proteomes" id="UP000886998">
    <property type="component" value="Unassembled WGS sequence"/>
</dbReference>
<dbReference type="AlphaFoldDB" id="A0A8X7CCC9"/>
<proteinExistence type="predicted"/>
<reference evidence="1" key="1">
    <citation type="submission" date="2020-08" db="EMBL/GenBank/DDBJ databases">
        <title>Multicomponent nature underlies the extraordinary mechanical properties of spider dragline silk.</title>
        <authorList>
            <person name="Kono N."/>
            <person name="Nakamura H."/>
            <person name="Mori M."/>
            <person name="Yoshida Y."/>
            <person name="Ohtoshi R."/>
            <person name="Malay A.D."/>
            <person name="Moran D.A.P."/>
            <person name="Tomita M."/>
            <person name="Numata K."/>
            <person name="Arakawa K."/>
        </authorList>
    </citation>
    <scope>NUCLEOTIDE SEQUENCE</scope>
</reference>
<name>A0A8X7CCC9_9ARAC</name>
<evidence type="ECO:0000313" key="1">
    <source>
        <dbReference type="EMBL" id="GFY64143.1"/>
    </source>
</evidence>
<comment type="caution">
    <text evidence="1">The sequence shown here is derived from an EMBL/GenBank/DDBJ whole genome shotgun (WGS) entry which is preliminary data.</text>
</comment>
<dbReference type="EMBL" id="BMAV01015100">
    <property type="protein sequence ID" value="GFY64143.1"/>
    <property type="molecule type" value="Genomic_DNA"/>
</dbReference>
<gene>
    <name evidence="1" type="ORF">TNIN_16861</name>
</gene>
<sequence>MRGPEGRSCCAEARQHFLMSVVRLKTIFWEIERRKTQPLVITQPETGATFNIRHLSSAYNGRSLTGAYAPFCVP</sequence>
<protein>
    <submittedName>
        <fullName evidence="1">Uncharacterized protein</fullName>
    </submittedName>
</protein>
<accession>A0A8X7CCC9</accession>
<keyword evidence="2" id="KW-1185">Reference proteome</keyword>
<organism evidence="1 2">
    <name type="scientific">Trichonephila inaurata madagascariensis</name>
    <dbReference type="NCBI Taxonomy" id="2747483"/>
    <lineage>
        <taxon>Eukaryota</taxon>
        <taxon>Metazoa</taxon>
        <taxon>Ecdysozoa</taxon>
        <taxon>Arthropoda</taxon>
        <taxon>Chelicerata</taxon>
        <taxon>Arachnida</taxon>
        <taxon>Araneae</taxon>
        <taxon>Araneomorphae</taxon>
        <taxon>Entelegynae</taxon>
        <taxon>Araneoidea</taxon>
        <taxon>Nephilidae</taxon>
        <taxon>Trichonephila</taxon>
        <taxon>Trichonephila inaurata</taxon>
    </lineage>
</organism>
<evidence type="ECO:0000313" key="2">
    <source>
        <dbReference type="Proteomes" id="UP000886998"/>
    </source>
</evidence>